<evidence type="ECO:0000313" key="2">
    <source>
        <dbReference type="EMBL" id="PKZ81954.1"/>
    </source>
</evidence>
<evidence type="ECO:0000313" key="3">
    <source>
        <dbReference type="EMBL" id="SHL86522.1"/>
    </source>
</evidence>
<protein>
    <recommendedName>
        <fullName evidence="6">Integral membrane protein</fullName>
    </recommendedName>
</protein>
<dbReference type="NCBIfam" id="NF038065">
    <property type="entry name" value="Pr6Pr"/>
    <property type="match status" value="1"/>
</dbReference>
<evidence type="ECO:0000256" key="1">
    <source>
        <dbReference type="SAM" id="Phobius"/>
    </source>
</evidence>
<dbReference type="Proteomes" id="UP000234847">
    <property type="component" value="Unassembled WGS sequence"/>
</dbReference>
<dbReference type="RefSeq" id="WP_020627044.1">
    <property type="nucleotide sequence ID" value="NZ_CABIZL010000006.1"/>
</dbReference>
<reference evidence="3 4" key="1">
    <citation type="submission" date="2016-11" db="EMBL/GenBank/DDBJ databases">
        <authorList>
            <person name="Varghese N."/>
            <person name="Submissions S."/>
        </authorList>
    </citation>
    <scope>NUCLEOTIDE SEQUENCE [LARGE SCALE GENOMIC DNA]</scope>
    <source>
        <strain evidence="3 4">VTM4R57</strain>
    </source>
</reference>
<name>A0AAP3AER3_MICLU</name>
<organism evidence="2 5">
    <name type="scientific">Micrococcus luteus</name>
    <name type="common">Micrococcus lysodeikticus</name>
    <dbReference type="NCBI Taxonomy" id="1270"/>
    <lineage>
        <taxon>Bacteria</taxon>
        <taxon>Bacillati</taxon>
        <taxon>Actinomycetota</taxon>
        <taxon>Actinomycetes</taxon>
        <taxon>Micrococcales</taxon>
        <taxon>Micrococcaceae</taxon>
        <taxon>Micrococcus</taxon>
    </lineage>
</organism>
<dbReference type="GeneID" id="93363767"/>
<accession>A0AAP3AER3</accession>
<keyword evidence="1" id="KW-0812">Transmembrane</keyword>
<feature type="transmembrane region" description="Helical" evidence="1">
    <location>
        <begin position="17"/>
        <end position="35"/>
    </location>
</feature>
<evidence type="ECO:0008006" key="6">
    <source>
        <dbReference type="Google" id="ProtNLM"/>
    </source>
</evidence>
<dbReference type="AlphaFoldDB" id="A0AAP3AER3"/>
<dbReference type="InterPro" id="IPR049713">
    <property type="entry name" value="Pr6Pr-like"/>
</dbReference>
<feature type="transmembrane region" description="Helical" evidence="1">
    <location>
        <begin position="197"/>
        <end position="215"/>
    </location>
</feature>
<gene>
    <name evidence="2" type="ORF">CYJ95_07055</name>
    <name evidence="3" type="ORF">SAMN04487849_1164</name>
</gene>
<feature type="transmembrane region" description="Helical" evidence="1">
    <location>
        <begin position="66"/>
        <end position="84"/>
    </location>
</feature>
<comment type="caution">
    <text evidence="2">The sequence shown here is derived from an EMBL/GenBank/DDBJ whole genome shotgun (WGS) entry which is preliminary data.</text>
</comment>
<evidence type="ECO:0000313" key="4">
    <source>
        <dbReference type="Proteomes" id="UP000184253"/>
    </source>
</evidence>
<evidence type="ECO:0000313" key="5">
    <source>
        <dbReference type="Proteomes" id="UP000234847"/>
    </source>
</evidence>
<dbReference type="Proteomes" id="UP000184253">
    <property type="component" value="Unassembled WGS sequence"/>
</dbReference>
<keyword evidence="1" id="KW-1133">Transmembrane helix</keyword>
<reference evidence="2 5" key="2">
    <citation type="submission" date="2017-12" db="EMBL/GenBank/DDBJ databases">
        <title>Phylogenetic diversity of female urinary microbiome.</title>
        <authorList>
            <person name="Thomas-White K."/>
            <person name="Wolfe A.J."/>
        </authorList>
    </citation>
    <scope>NUCLEOTIDE SEQUENCE [LARGE SCALE GENOMIC DNA]</scope>
    <source>
        <strain evidence="2 5">UMB0038</strain>
    </source>
</reference>
<keyword evidence="1" id="KW-0472">Membrane</keyword>
<feature type="transmembrane region" description="Helical" evidence="1">
    <location>
        <begin position="157"/>
        <end position="177"/>
    </location>
</feature>
<proteinExistence type="predicted"/>
<feature type="transmembrane region" description="Helical" evidence="1">
    <location>
        <begin position="130"/>
        <end position="148"/>
    </location>
</feature>
<dbReference type="EMBL" id="FRCE01000016">
    <property type="protein sequence ID" value="SHL86522.1"/>
    <property type="molecule type" value="Genomic_DNA"/>
</dbReference>
<dbReference type="EMBL" id="PKJT01000005">
    <property type="protein sequence ID" value="PKZ81954.1"/>
    <property type="molecule type" value="Genomic_DNA"/>
</dbReference>
<feature type="transmembrane region" description="Helical" evidence="1">
    <location>
        <begin position="96"/>
        <end position="115"/>
    </location>
</feature>
<sequence length="245" mass="26662">MTLPTPSGRWTTTARPAFAVAAALSLGGNLLSLWIGSWKSSDLPADAGYAGVLEGGWEHMLNQPTYFTFLSNFLVGLTSLLLALRLHRPGTLFRVLRVTGVVCIVITGVVFNVLLRDADPMTAVERFNDTLQHIVTPILTPVLWAVFGPRRQITWRVVWLSTLIPLAWLAFTLLRGPWLDWYPYTILDVPRLGYDGVAVYVVAILVFFVAVAALLRVADGLLARAGVGVGAGAEAEARVEARPSP</sequence>